<evidence type="ECO:0000259" key="16">
    <source>
        <dbReference type="Pfam" id="PF13193"/>
    </source>
</evidence>
<dbReference type="GO" id="GO:0005524">
    <property type="term" value="F:ATP binding"/>
    <property type="evidence" value="ECO:0007669"/>
    <property type="project" value="UniProtKB-KW"/>
</dbReference>
<evidence type="ECO:0000256" key="12">
    <source>
        <dbReference type="ARBA" id="ARBA00023262"/>
    </source>
</evidence>
<dbReference type="EMBL" id="OV651815">
    <property type="protein sequence ID" value="CAH1108546.1"/>
    <property type="molecule type" value="Genomic_DNA"/>
</dbReference>
<dbReference type="AlphaFoldDB" id="A0A9P0GF39"/>
<dbReference type="GO" id="GO:0004467">
    <property type="term" value="F:long-chain fatty acid-CoA ligase activity"/>
    <property type="evidence" value="ECO:0007669"/>
    <property type="project" value="TreeGrafter"/>
</dbReference>
<keyword evidence="18" id="KW-1185">Reference proteome</keyword>
<sequence>MYSKGVWLKRFINKNLLSCYKRNILNLRTFSTNNVNSNVLTCDSGDVDLPDSTIPEFILPKLEEYHKYTASECATTGRKYTFGQVRKKCKNLNKAIRHIFKLQKGDVVAILLPNCPEFAISALGILEAGLVLTTLNPIYTPDEISKQLIDSSAKVLITQVQGVNNAKAAVQLTQKHIPIIAIKRLQNDSIPEGVIDFEELVNNNDISISDADHVKSSDLAFLPYSSGTTGLPKGVELTHHNIISNLCEISHKDYNYFDPPTDSSQDVTAAVLPYYHIYGFCLSLLNMAYNGAKTVTIEKFTPEVYLSVLQKHPLSIIYVAPPLVLFFISHPHVKAEHFDHLKVLTSGAAPLGHSDEERFIKKLGRETNICQGYGLTETSPILTYSPKGTKRTEHSSGSVGKVVPNTLIKIVSPDDPTGTPLGPNEKGELLTKGPQVMGGYHKREEESKNAFLDGWFRTGDIGYYNEQKQVFITDRIKELIKVKGYQVAPAELEAVIRDHPSIEDAAVIGIPHSKYGEVPRAYIVPKKDVTLDIEDLKKYVAVKVAPYKQLQGGVQILENIPKNPSGKILRRQLKMGFEKNGV</sequence>
<dbReference type="PANTHER" id="PTHR24096">
    <property type="entry name" value="LONG-CHAIN-FATTY-ACID--COA LIGASE"/>
    <property type="match status" value="1"/>
</dbReference>
<keyword evidence="10" id="KW-0576">Peroxisome</keyword>
<name>A0A9P0GF39_9CUCU</name>
<dbReference type="GO" id="GO:0046872">
    <property type="term" value="F:metal ion binding"/>
    <property type="evidence" value="ECO:0007669"/>
    <property type="project" value="UniProtKB-KW"/>
</dbReference>
<comment type="subcellular location">
    <subcellularLocation>
        <location evidence="1">Peroxisome</location>
    </subcellularLocation>
</comment>
<dbReference type="InterPro" id="IPR042099">
    <property type="entry name" value="ANL_N_sf"/>
</dbReference>
<feature type="region of interest" description="Disordered" evidence="14">
    <location>
        <begin position="413"/>
        <end position="433"/>
    </location>
</feature>
<evidence type="ECO:0000256" key="11">
    <source>
        <dbReference type="ARBA" id="ARBA00023223"/>
    </source>
</evidence>
<dbReference type="GO" id="GO:0004497">
    <property type="term" value="F:monooxygenase activity"/>
    <property type="evidence" value="ECO:0007669"/>
    <property type="project" value="UniProtKB-KW"/>
</dbReference>
<evidence type="ECO:0000256" key="2">
    <source>
        <dbReference type="ARBA" id="ARBA00006432"/>
    </source>
</evidence>
<evidence type="ECO:0000256" key="1">
    <source>
        <dbReference type="ARBA" id="ARBA00004275"/>
    </source>
</evidence>
<dbReference type="GO" id="GO:0008218">
    <property type="term" value="P:bioluminescence"/>
    <property type="evidence" value="ECO:0007669"/>
    <property type="project" value="UniProtKB-KW"/>
</dbReference>
<feature type="domain" description="AMP-binding enzyme C-terminal" evidence="16">
    <location>
        <begin position="491"/>
        <end position="567"/>
    </location>
</feature>
<dbReference type="GO" id="GO:0005777">
    <property type="term" value="C:peroxisome"/>
    <property type="evidence" value="ECO:0007669"/>
    <property type="project" value="UniProtKB-SubCell"/>
</dbReference>
<keyword evidence="9" id="KW-0503">Monooxygenase</keyword>
<dbReference type="FunFam" id="3.30.300.30:FF:000007">
    <property type="entry name" value="4-coumarate--CoA ligase 2"/>
    <property type="match status" value="1"/>
</dbReference>
<comment type="catalytic activity">
    <reaction evidence="13">
        <text>firefly D-luciferin + ATP + O2 = firefly oxyluciferin + hnu + AMP + CO2 + diphosphate</text>
        <dbReference type="Rhea" id="RHEA:10732"/>
        <dbReference type="ChEBI" id="CHEBI:15379"/>
        <dbReference type="ChEBI" id="CHEBI:16526"/>
        <dbReference type="ChEBI" id="CHEBI:16792"/>
        <dbReference type="ChEBI" id="CHEBI:30212"/>
        <dbReference type="ChEBI" id="CHEBI:30616"/>
        <dbReference type="ChEBI" id="CHEBI:33019"/>
        <dbReference type="ChEBI" id="CHEBI:58038"/>
        <dbReference type="ChEBI" id="CHEBI:456215"/>
        <dbReference type="EC" id="1.13.12.7"/>
    </reaction>
</comment>
<dbReference type="Pfam" id="PF13193">
    <property type="entry name" value="AMP-binding_C"/>
    <property type="match status" value="1"/>
</dbReference>
<evidence type="ECO:0000256" key="5">
    <source>
        <dbReference type="ARBA" id="ARBA00022723"/>
    </source>
</evidence>
<dbReference type="FunFam" id="3.40.50.12780:FF:000003">
    <property type="entry name" value="Long-chain-fatty-acid--CoA ligase FadD"/>
    <property type="match status" value="1"/>
</dbReference>
<dbReference type="InterPro" id="IPR000873">
    <property type="entry name" value="AMP-dep_synth/lig_dom"/>
</dbReference>
<evidence type="ECO:0000256" key="8">
    <source>
        <dbReference type="ARBA" id="ARBA00023002"/>
    </source>
</evidence>
<evidence type="ECO:0000256" key="4">
    <source>
        <dbReference type="ARBA" id="ARBA00019043"/>
    </source>
</evidence>
<keyword evidence="6" id="KW-0547">Nucleotide-binding</keyword>
<evidence type="ECO:0000256" key="3">
    <source>
        <dbReference type="ARBA" id="ARBA00012532"/>
    </source>
</evidence>
<keyword evidence="5" id="KW-0479">Metal-binding</keyword>
<organism evidence="17 18">
    <name type="scientific">Psylliodes chrysocephalus</name>
    <dbReference type="NCBI Taxonomy" id="3402493"/>
    <lineage>
        <taxon>Eukaryota</taxon>
        <taxon>Metazoa</taxon>
        <taxon>Ecdysozoa</taxon>
        <taxon>Arthropoda</taxon>
        <taxon>Hexapoda</taxon>
        <taxon>Insecta</taxon>
        <taxon>Pterygota</taxon>
        <taxon>Neoptera</taxon>
        <taxon>Endopterygota</taxon>
        <taxon>Coleoptera</taxon>
        <taxon>Polyphaga</taxon>
        <taxon>Cucujiformia</taxon>
        <taxon>Chrysomeloidea</taxon>
        <taxon>Chrysomelidae</taxon>
        <taxon>Galerucinae</taxon>
        <taxon>Alticini</taxon>
        <taxon>Psylliodes</taxon>
    </lineage>
</organism>
<evidence type="ECO:0000256" key="10">
    <source>
        <dbReference type="ARBA" id="ARBA00023140"/>
    </source>
</evidence>
<feature type="domain" description="AMP-dependent synthetase/ligase" evidence="15">
    <location>
        <begin position="67"/>
        <end position="441"/>
    </location>
</feature>
<keyword evidence="11" id="KW-0455">Luminescence</keyword>
<dbReference type="PROSITE" id="PS00455">
    <property type="entry name" value="AMP_BINDING"/>
    <property type="match status" value="1"/>
</dbReference>
<keyword evidence="8" id="KW-0560">Oxidoreductase</keyword>
<dbReference type="Gene3D" id="3.30.300.30">
    <property type="match status" value="1"/>
</dbReference>
<evidence type="ECO:0000256" key="13">
    <source>
        <dbReference type="ARBA" id="ARBA00048497"/>
    </source>
</evidence>
<evidence type="ECO:0000256" key="9">
    <source>
        <dbReference type="ARBA" id="ARBA00023033"/>
    </source>
</evidence>
<dbReference type="InterPro" id="IPR020845">
    <property type="entry name" value="AMP-binding_CS"/>
</dbReference>
<dbReference type="SUPFAM" id="SSF56801">
    <property type="entry name" value="Acetyl-CoA synthetase-like"/>
    <property type="match status" value="1"/>
</dbReference>
<keyword evidence="7" id="KW-0067">ATP-binding</keyword>
<dbReference type="CDD" id="cd05911">
    <property type="entry name" value="Firefly_Luc_like"/>
    <property type="match status" value="1"/>
</dbReference>
<dbReference type="InterPro" id="IPR025110">
    <property type="entry name" value="AMP-bd_C"/>
</dbReference>
<accession>A0A9P0GF39</accession>
<evidence type="ECO:0000259" key="15">
    <source>
        <dbReference type="Pfam" id="PF00501"/>
    </source>
</evidence>
<dbReference type="OrthoDB" id="10253869at2759"/>
<protein>
    <recommendedName>
        <fullName evidence="4">Luciferin 4-monooxygenase</fullName>
        <ecNumber evidence="3">1.13.12.7</ecNumber>
    </recommendedName>
</protein>
<evidence type="ECO:0000256" key="6">
    <source>
        <dbReference type="ARBA" id="ARBA00022741"/>
    </source>
</evidence>
<dbReference type="PANTHER" id="PTHR24096:SF422">
    <property type="entry name" value="BCDNA.GH02901"/>
    <property type="match status" value="1"/>
</dbReference>
<evidence type="ECO:0000313" key="17">
    <source>
        <dbReference type="EMBL" id="CAH1108546.1"/>
    </source>
</evidence>
<dbReference type="InterPro" id="IPR045851">
    <property type="entry name" value="AMP-bd_C_sf"/>
</dbReference>
<keyword evidence="12" id="KW-0599">Photoprotein</keyword>
<reference evidence="17" key="1">
    <citation type="submission" date="2022-01" db="EMBL/GenBank/DDBJ databases">
        <authorList>
            <person name="King R."/>
        </authorList>
    </citation>
    <scope>NUCLEOTIDE SEQUENCE</scope>
</reference>
<dbReference type="Pfam" id="PF00501">
    <property type="entry name" value="AMP-binding"/>
    <property type="match status" value="1"/>
</dbReference>
<evidence type="ECO:0000313" key="18">
    <source>
        <dbReference type="Proteomes" id="UP001153636"/>
    </source>
</evidence>
<dbReference type="Proteomes" id="UP001153636">
    <property type="component" value="Chromosome 3"/>
</dbReference>
<gene>
    <name evidence="17" type="ORF">PSYICH_LOCUS9626</name>
</gene>
<evidence type="ECO:0000256" key="7">
    <source>
        <dbReference type="ARBA" id="ARBA00022840"/>
    </source>
</evidence>
<dbReference type="GO" id="GO:0046949">
    <property type="term" value="P:fatty-acyl-CoA biosynthetic process"/>
    <property type="evidence" value="ECO:0007669"/>
    <property type="project" value="TreeGrafter"/>
</dbReference>
<proteinExistence type="inferred from homology"/>
<dbReference type="EC" id="1.13.12.7" evidence="3"/>
<dbReference type="Gene3D" id="3.40.50.12780">
    <property type="entry name" value="N-terminal domain of ligase-like"/>
    <property type="match status" value="1"/>
</dbReference>
<evidence type="ECO:0000256" key="14">
    <source>
        <dbReference type="SAM" id="MobiDB-lite"/>
    </source>
</evidence>
<comment type="similarity">
    <text evidence="2">Belongs to the ATP-dependent AMP-binding enzyme family.</text>
</comment>